<evidence type="ECO:0008006" key="4">
    <source>
        <dbReference type="Google" id="ProtNLM"/>
    </source>
</evidence>
<evidence type="ECO:0000313" key="2">
    <source>
        <dbReference type="EMBL" id="TNN33232.1"/>
    </source>
</evidence>
<keyword evidence="1" id="KW-0732">Signal</keyword>
<comment type="caution">
    <text evidence="2">The sequence shown here is derived from an EMBL/GenBank/DDBJ whole genome shotgun (WGS) entry which is preliminary data.</text>
</comment>
<feature type="signal peptide" evidence="1">
    <location>
        <begin position="1"/>
        <end position="21"/>
    </location>
</feature>
<sequence length="107" mass="11966">MLTALVVCYLSLFSRIILINSQVQKANYCPLVLPEFAALCITAYKVVCNDISEKQEHKQTGTTLQVNSPSSQDLVSSWKTTMGRQKKMSTKSQTAKLANSELEMLFM</sequence>
<dbReference type="EMBL" id="SRLO01002304">
    <property type="protein sequence ID" value="TNN33232.1"/>
    <property type="molecule type" value="Genomic_DNA"/>
</dbReference>
<feature type="chain" id="PRO_5021380536" description="Secreted protein" evidence="1">
    <location>
        <begin position="22"/>
        <end position="107"/>
    </location>
</feature>
<evidence type="ECO:0000313" key="3">
    <source>
        <dbReference type="Proteomes" id="UP000314294"/>
    </source>
</evidence>
<dbReference type="AlphaFoldDB" id="A0A4Z2EYF0"/>
<name>A0A4Z2EYF0_9TELE</name>
<keyword evidence="3" id="KW-1185">Reference proteome</keyword>
<evidence type="ECO:0000256" key="1">
    <source>
        <dbReference type="SAM" id="SignalP"/>
    </source>
</evidence>
<protein>
    <recommendedName>
        <fullName evidence="4">Secreted protein</fullName>
    </recommendedName>
</protein>
<organism evidence="2 3">
    <name type="scientific">Liparis tanakae</name>
    <name type="common">Tanaka's snailfish</name>
    <dbReference type="NCBI Taxonomy" id="230148"/>
    <lineage>
        <taxon>Eukaryota</taxon>
        <taxon>Metazoa</taxon>
        <taxon>Chordata</taxon>
        <taxon>Craniata</taxon>
        <taxon>Vertebrata</taxon>
        <taxon>Euteleostomi</taxon>
        <taxon>Actinopterygii</taxon>
        <taxon>Neopterygii</taxon>
        <taxon>Teleostei</taxon>
        <taxon>Neoteleostei</taxon>
        <taxon>Acanthomorphata</taxon>
        <taxon>Eupercaria</taxon>
        <taxon>Perciformes</taxon>
        <taxon>Cottioidei</taxon>
        <taxon>Cottales</taxon>
        <taxon>Liparidae</taxon>
        <taxon>Liparis</taxon>
    </lineage>
</organism>
<dbReference type="Proteomes" id="UP000314294">
    <property type="component" value="Unassembled WGS sequence"/>
</dbReference>
<reference evidence="2 3" key="1">
    <citation type="submission" date="2019-03" db="EMBL/GenBank/DDBJ databases">
        <title>First draft genome of Liparis tanakae, snailfish: a comprehensive survey of snailfish specific genes.</title>
        <authorList>
            <person name="Kim W."/>
            <person name="Song I."/>
            <person name="Jeong J.-H."/>
            <person name="Kim D."/>
            <person name="Kim S."/>
            <person name="Ryu S."/>
            <person name="Song J.Y."/>
            <person name="Lee S.K."/>
        </authorList>
    </citation>
    <scope>NUCLEOTIDE SEQUENCE [LARGE SCALE GENOMIC DNA]</scope>
    <source>
        <tissue evidence="2">Muscle</tissue>
    </source>
</reference>
<gene>
    <name evidence="2" type="ORF">EYF80_056605</name>
</gene>
<accession>A0A4Z2EYF0</accession>
<proteinExistence type="predicted"/>